<proteinExistence type="predicted"/>
<reference evidence="4 5" key="1">
    <citation type="submission" date="2024-06" db="EMBL/GenBank/DDBJ databases">
        <authorList>
            <person name="Tuo L."/>
        </authorList>
    </citation>
    <scope>NUCLEOTIDE SEQUENCE [LARGE SCALE GENOMIC DNA]</scope>
    <source>
        <strain evidence="4 5">ZMM04-5</strain>
    </source>
</reference>
<dbReference type="RefSeq" id="WP_367724807.1">
    <property type="nucleotide sequence ID" value="NZ_JBFOCI010000005.1"/>
</dbReference>
<dbReference type="GO" id="GO:0047324">
    <property type="term" value="F:phosphoenolpyruvate-glycerone phosphotransferase activity"/>
    <property type="evidence" value="ECO:0007669"/>
    <property type="project" value="UniProtKB-EC"/>
</dbReference>
<gene>
    <name evidence="4" type="primary">dhaL</name>
    <name evidence="4" type="ORF">ABUE31_16680</name>
</gene>
<feature type="domain" description="DhaL" evidence="3">
    <location>
        <begin position="4"/>
        <end position="194"/>
    </location>
</feature>
<dbReference type="Pfam" id="PF02734">
    <property type="entry name" value="Dak2"/>
    <property type="match status" value="1"/>
</dbReference>
<dbReference type="SUPFAM" id="SSF101473">
    <property type="entry name" value="DhaL-like"/>
    <property type="match status" value="1"/>
</dbReference>
<dbReference type="EC" id="2.7.1.121" evidence="4"/>
<keyword evidence="2 4" id="KW-0418">Kinase</keyword>
<sequence>MNRIDLKQLIEAVADTIAAHADELTALDQAIGDGDHGLNMKRGFEAVRADADGLAAKPLPEALKAIGTKLVMTVGGASGPLFGTLFMSLGKDLPAEPGRADLIGAFGKAIDAVAARGKSQAGQKTMLDVLYAVQAALVAGEGPADIATAADAAAQSTAPMKAIRGRASFLGERSVGHVDPGARSSALIVRAVAESLEGGA</sequence>
<dbReference type="PROSITE" id="PS51480">
    <property type="entry name" value="DHAL"/>
    <property type="match status" value="1"/>
</dbReference>
<dbReference type="PANTHER" id="PTHR28629">
    <property type="entry name" value="TRIOKINASE/FMN CYCLASE"/>
    <property type="match status" value="1"/>
</dbReference>
<keyword evidence="1 4" id="KW-0808">Transferase</keyword>
<dbReference type="InterPro" id="IPR036117">
    <property type="entry name" value="DhaL_dom_sf"/>
</dbReference>
<dbReference type="PANTHER" id="PTHR28629:SF4">
    <property type="entry name" value="TRIOKINASE_FMN CYCLASE"/>
    <property type="match status" value="1"/>
</dbReference>
<evidence type="ECO:0000256" key="1">
    <source>
        <dbReference type="ARBA" id="ARBA00022679"/>
    </source>
</evidence>
<name>A0ABV3R322_9HYPH</name>
<protein>
    <submittedName>
        <fullName evidence="4">Dihydroxyacetone kinase subunit DhaL</fullName>
        <ecNumber evidence="4">2.7.1.121</ecNumber>
    </submittedName>
</protein>
<dbReference type="InterPro" id="IPR050861">
    <property type="entry name" value="Dihydroxyacetone_Kinase"/>
</dbReference>
<dbReference type="NCBIfam" id="TIGR02365">
    <property type="entry name" value="dha_L_ycgS"/>
    <property type="match status" value="1"/>
</dbReference>
<evidence type="ECO:0000313" key="4">
    <source>
        <dbReference type="EMBL" id="MEW9807626.1"/>
    </source>
</evidence>
<evidence type="ECO:0000259" key="3">
    <source>
        <dbReference type="PROSITE" id="PS51480"/>
    </source>
</evidence>
<dbReference type="Proteomes" id="UP001556196">
    <property type="component" value="Unassembled WGS sequence"/>
</dbReference>
<keyword evidence="5" id="KW-1185">Reference proteome</keyword>
<dbReference type="EMBL" id="JBFOCI010000005">
    <property type="protein sequence ID" value="MEW9807626.1"/>
    <property type="molecule type" value="Genomic_DNA"/>
</dbReference>
<dbReference type="SMART" id="SM01120">
    <property type="entry name" value="Dak2"/>
    <property type="match status" value="1"/>
</dbReference>
<dbReference type="InterPro" id="IPR012737">
    <property type="entry name" value="DhaK_L_YcgS"/>
</dbReference>
<dbReference type="Gene3D" id="1.25.40.340">
    <property type="match status" value="1"/>
</dbReference>
<dbReference type="InterPro" id="IPR004007">
    <property type="entry name" value="DhaL_dom"/>
</dbReference>
<accession>A0ABV3R322</accession>
<organism evidence="4 5">
    <name type="scientific">Mesorhizobium marinum</name>
    <dbReference type="NCBI Taxonomy" id="3228790"/>
    <lineage>
        <taxon>Bacteria</taxon>
        <taxon>Pseudomonadati</taxon>
        <taxon>Pseudomonadota</taxon>
        <taxon>Alphaproteobacteria</taxon>
        <taxon>Hyphomicrobiales</taxon>
        <taxon>Phyllobacteriaceae</taxon>
        <taxon>Mesorhizobium</taxon>
    </lineage>
</organism>
<evidence type="ECO:0000256" key="2">
    <source>
        <dbReference type="ARBA" id="ARBA00022777"/>
    </source>
</evidence>
<comment type="caution">
    <text evidence="4">The sequence shown here is derived from an EMBL/GenBank/DDBJ whole genome shotgun (WGS) entry which is preliminary data.</text>
</comment>
<evidence type="ECO:0000313" key="5">
    <source>
        <dbReference type="Proteomes" id="UP001556196"/>
    </source>
</evidence>